<organism evidence="1 2">
    <name type="scientific">Pinibacter aurantiacus</name>
    <dbReference type="NCBI Taxonomy" id="2851599"/>
    <lineage>
        <taxon>Bacteria</taxon>
        <taxon>Pseudomonadati</taxon>
        <taxon>Bacteroidota</taxon>
        <taxon>Chitinophagia</taxon>
        <taxon>Chitinophagales</taxon>
        <taxon>Chitinophagaceae</taxon>
        <taxon>Pinibacter</taxon>
    </lineage>
</organism>
<accession>A0A9E2SBI0</accession>
<sequence>MNQCAVLKQRLKVLFTITVIVAFFRQPLYAQEKKDTCSNYSAIKRAITFNALLQMRYTASLTHNVDVSGKNFDPAVSKGVINTFSLRRARLMVKAAVNDRFSTNFMLNFAEFCGNTANKVVENAFIKYSANKHFNIQAGQFRPFFGIEDLIPAELIRTLDYSNQYTAFAASGWQGFQLGVSVFGNITGDDTKFVKYYAGIYNGNNRNQPSDNDNTKNIYGRLETSMSENFKMGVNAASGSFGAGTGFAWGGDVTGKINLGADKKWELFLTAEGKTGTNFNLYNAATSIKPQLNDCKMWGVYFFPLLRYNYNHPRLRALEFSSRYEYLNENAKLGDNPYQTITPNISFLFADDMYAALQVGTNIELFKHNVPLTNSYSQSLMYLQLQLRF</sequence>
<proteinExistence type="predicted"/>
<reference evidence="1" key="1">
    <citation type="submission" date="2021-06" db="EMBL/GenBank/DDBJ databases">
        <authorList>
            <person name="Huq M.A."/>
        </authorList>
    </citation>
    <scope>NUCLEOTIDE SEQUENCE</scope>
    <source>
        <strain evidence="1">MAH-26</strain>
    </source>
</reference>
<gene>
    <name evidence="1" type="ORF">KTO63_14530</name>
</gene>
<evidence type="ECO:0000313" key="2">
    <source>
        <dbReference type="Proteomes" id="UP000812270"/>
    </source>
</evidence>
<comment type="caution">
    <text evidence="1">The sequence shown here is derived from an EMBL/GenBank/DDBJ whole genome shotgun (WGS) entry which is preliminary data.</text>
</comment>
<protein>
    <submittedName>
        <fullName evidence="1">OprO/OprP family phosphate-selective porin</fullName>
    </submittedName>
</protein>
<dbReference type="InterPro" id="IPR010870">
    <property type="entry name" value="Porin_O/P"/>
</dbReference>
<dbReference type="Proteomes" id="UP000812270">
    <property type="component" value="Unassembled WGS sequence"/>
</dbReference>
<dbReference type="RefSeq" id="WP_217792063.1">
    <property type="nucleotide sequence ID" value="NZ_JAHSPG010000012.1"/>
</dbReference>
<name>A0A9E2SBI0_9BACT</name>
<dbReference type="Pfam" id="PF07396">
    <property type="entry name" value="Porin_O_P"/>
    <property type="match status" value="1"/>
</dbReference>
<evidence type="ECO:0000313" key="1">
    <source>
        <dbReference type="EMBL" id="MBV4358378.1"/>
    </source>
</evidence>
<keyword evidence="2" id="KW-1185">Reference proteome</keyword>
<dbReference type="AlphaFoldDB" id="A0A9E2SBI0"/>
<dbReference type="EMBL" id="JAHSPG010000012">
    <property type="protein sequence ID" value="MBV4358378.1"/>
    <property type="molecule type" value="Genomic_DNA"/>
</dbReference>